<accession>A0ABU4DLE7</accession>
<gene>
    <name evidence="1" type="ORF">R3P94_22570</name>
</gene>
<dbReference type="RefSeq" id="WP_317505742.1">
    <property type="nucleotide sequence ID" value="NZ_JAWLKI010000041.1"/>
</dbReference>
<evidence type="ECO:0000313" key="1">
    <source>
        <dbReference type="EMBL" id="MDV6310052.1"/>
    </source>
</evidence>
<keyword evidence="2" id="KW-1185">Reference proteome</keyword>
<dbReference type="Proteomes" id="UP001185779">
    <property type="component" value="Unassembled WGS sequence"/>
</dbReference>
<proteinExistence type="predicted"/>
<dbReference type="EMBL" id="JAWLKI010000041">
    <property type="protein sequence ID" value="MDV6310052.1"/>
    <property type="molecule type" value="Genomic_DNA"/>
</dbReference>
<sequence length="58" mass="6074">MATPATATSQDRRPRPRILAATAALARTPPSGETAVRGCAVPANGETDRYVARVLALR</sequence>
<evidence type="ECO:0000313" key="2">
    <source>
        <dbReference type="Proteomes" id="UP001185779"/>
    </source>
</evidence>
<name>A0ABU4DLE7_9ACTN</name>
<protein>
    <submittedName>
        <fullName evidence="1">Uncharacterized protein</fullName>
    </submittedName>
</protein>
<reference evidence="1 2" key="1">
    <citation type="submission" date="2023-10" db="EMBL/GenBank/DDBJ databases">
        <title>Development of a sustainable strategy for remediation of hydrocarbon-contaminated territories based on the waste exchange concept.</title>
        <authorList>
            <person name="Krivoruchko A."/>
        </authorList>
    </citation>
    <scope>NUCLEOTIDE SEQUENCE [LARGE SCALE GENOMIC DNA]</scope>
    <source>
        <strain evidence="1 2">IEGM 1266</strain>
    </source>
</reference>
<comment type="caution">
    <text evidence="1">The sequence shown here is derived from an EMBL/GenBank/DDBJ whole genome shotgun (WGS) entry which is preliminary data.</text>
</comment>
<organism evidence="1 2">
    <name type="scientific">Gordonia amicalis</name>
    <dbReference type="NCBI Taxonomy" id="89053"/>
    <lineage>
        <taxon>Bacteria</taxon>
        <taxon>Bacillati</taxon>
        <taxon>Actinomycetota</taxon>
        <taxon>Actinomycetes</taxon>
        <taxon>Mycobacteriales</taxon>
        <taxon>Gordoniaceae</taxon>
        <taxon>Gordonia</taxon>
    </lineage>
</organism>